<evidence type="ECO:0000259" key="2">
    <source>
        <dbReference type="Pfam" id="PF04195"/>
    </source>
</evidence>
<organism evidence="3 4">
    <name type="scientific">Flemingia macrophylla</name>
    <dbReference type="NCBI Taxonomy" id="520843"/>
    <lineage>
        <taxon>Eukaryota</taxon>
        <taxon>Viridiplantae</taxon>
        <taxon>Streptophyta</taxon>
        <taxon>Embryophyta</taxon>
        <taxon>Tracheophyta</taxon>
        <taxon>Spermatophyta</taxon>
        <taxon>Magnoliopsida</taxon>
        <taxon>eudicotyledons</taxon>
        <taxon>Gunneridae</taxon>
        <taxon>Pentapetalae</taxon>
        <taxon>rosids</taxon>
        <taxon>fabids</taxon>
        <taxon>Fabales</taxon>
        <taxon>Fabaceae</taxon>
        <taxon>Papilionoideae</taxon>
        <taxon>50 kb inversion clade</taxon>
        <taxon>NPAAA clade</taxon>
        <taxon>indigoferoid/millettioid clade</taxon>
        <taxon>Phaseoleae</taxon>
        <taxon>Flemingia</taxon>
    </lineage>
</organism>
<accession>A0ABD1LJT8</accession>
<evidence type="ECO:0000313" key="3">
    <source>
        <dbReference type="EMBL" id="KAL2323790.1"/>
    </source>
</evidence>
<protein>
    <recommendedName>
        <fullName evidence="2">Transposase (putative) gypsy type domain-containing protein</fullName>
    </recommendedName>
</protein>
<dbReference type="Pfam" id="PF04195">
    <property type="entry name" value="Transposase_28"/>
    <property type="match status" value="1"/>
</dbReference>
<feature type="compositionally biased region" description="Low complexity" evidence="1">
    <location>
        <begin position="1"/>
        <end position="25"/>
    </location>
</feature>
<feature type="domain" description="Transposase (putative) gypsy type" evidence="2">
    <location>
        <begin position="213"/>
        <end position="268"/>
    </location>
</feature>
<feature type="compositionally biased region" description="Acidic residues" evidence="1">
    <location>
        <begin position="37"/>
        <end position="54"/>
    </location>
</feature>
<dbReference type="SUPFAM" id="SSF56235">
    <property type="entry name" value="N-terminal nucleophile aminohydrolases (Ntn hydrolases)"/>
    <property type="match status" value="1"/>
</dbReference>
<feature type="compositionally biased region" description="Basic and acidic residues" evidence="1">
    <location>
        <begin position="55"/>
        <end position="87"/>
    </location>
</feature>
<dbReference type="InterPro" id="IPR007321">
    <property type="entry name" value="Transposase_28"/>
</dbReference>
<evidence type="ECO:0000256" key="1">
    <source>
        <dbReference type="SAM" id="MobiDB-lite"/>
    </source>
</evidence>
<comment type="caution">
    <text evidence="3">The sequence shown here is derived from an EMBL/GenBank/DDBJ whole genome shotgun (WGS) entry which is preliminary data.</text>
</comment>
<feature type="region of interest" description="Disordered" evidence="1">
    <location>
        <begin position="391"/>
        <end position="415"/>
    </location>
</feature>
<reference evidence="3 4" key="1">
    <citation type="submission" date="2024-08" db="EMBL/GenBank/DDBJ databases">
        <title>Insights into the chromosomal genome structure of Flemingia macrophylla.</title>
        <authorList>
            <person name="Ding Y."/>
            <person name="Zhao Y."/>
            <person name="Bi W."/>
            <person name="Wu M."/>
            <person name="Zhao G."/>
            <person name="Gong Y."/>
            <person name="Li W."/>
            <person name="Zhang P."/>
        </authorList>
    </citation>
    <scope>NUCLEOTIDE SEQUENCE [LARGE SCALE GENOMIC DNA]</scope>
    <source>
        <strain evidence="3">DYQJB</strain>
        <tissue evidence="3">Leaf</tissue>
    </source>
</reference>
<dbReference type="Proteomes" id="UP001603857">
    <property type="component" value="Unassembled WGS sequence"/>
</dbReference>
<dbReference type="InterPro" id="IPR029055">
    <property type="entry name" value="Ntn_hydrolases_N"/>
</dbReference>
<proteinExistence type="predicted"/>
<dbReference type="AlphaFoldDB" id="A0ABD1LJT8"/>
<keyword evidence="4" id="KW-1185">Reference proteome</keyword>
<evidence type="ECO:0000313" key="4">
    <source>
        <dbReference type="Proteomes" id="UP001603857"/>
    </source>
</evidence>
<dbReference type="EMBL" id="JBGMDY010000008">
    <property type="protein sequence ID" value="KAL2323790.1"/>
    <property type="molecule type" value="Genomic_DNA"/>
</dbReference>
<feature type="region of interest" description="Disordered" evidence="1">
    <location>
        <begin position="1"/>
        <end position="115"/>
    </location>
</feature>
<name>A0ABD1LJT8_9FABA</name>
<gene>
    <name evidence="3" type="ORF">Fmac_022848</name>
</gene>
<sequence>MSSSDVSSDGSGSSGSKSEGSNSVEILSPNAVRSPEDIESLAELLEQEVSEEEVDAKVRAESGDDTLKVLAERSGDRDETPEETRGEAEDDAPAEFRRDDESGAGSEEDISAEHKKLARKREFDPVLIPGYEWVHGEVGANYSRFRDQDSILNLLEYTIFLEGFKSEENYPIRVHVCRSDDHPNPDFVFLDTTRFPLPSFYVYDCWFRDLEVKLPFDDFTFSVLRTLNVAPTQLHPNSWAAMQAFKVLCIGLGVTPTTPLFLHFYSCKPGYETEEGYSSKQGEAEGKAKWISLFRIPKRELLESFTSSYKNFKNEFFRVSIPEEGRKYFFDSAGAPLFPLSWTRKPRRCDGYSVGDLTPDEREGLSLLRRAPRSIPAKMLIKCIRGPRLGRDAEPREGASEVLGSTGVPSRVKPSEGVSGGLGLAGVPSRVKVYLRSSARQGCRAECGGAEPSEGVSEVLGSAGVPSRVRVSGATYVRRFGLDMYAGNTTVNITIPGEFAGGLHELWKRLVEPYEIVARRGFKISLYLDMQMAQSESSDMCYNNKLAETVRTICEDGPEGFYGGLIGVNLVKEDPISSYVVGIKIVAMPPPSGGPPMILVTPCPSLHLCYCK</sequence>